<dbReference type="InterPro" id="IPR048280">
    <property type="entry name" value="COX6B-like"/>
</dbReference>
<feature type="compositionally biased region" description="Low complexity" evidence="4">
    <location>
        <begin position="1"/>
        <end position="13"/>
    </location>
</feature>
<dbReference type="Pfam" id="PF02297">
    <property type="entry name" value="COX6B"/>
    <property type="match status" value="1"/>
</dbReference>
<evidence type="ECO:0000256" key="4">
    <source>
        <dbReference type="SAM" id="MobiDB-lite"/>
    </source>
</evidence>
<dbReference type="GO" id="GO:0005739">
    <property type="term" value="C:mitochondrion"/>
    <property type="evidence" value="ECO:0007669"/>
    <property type="project" value="UniProtKB-SubCell"/>
</dbReference>
<organism evidence="5 6">
    <name type="scientific">Cavenderia fasciculata</name>
    <name type="common">Slime mold</name>
    <name type="synonym">Dictyostelium fasciculatum</name>
    <dbReference type="NCBI Taxonomy" id="261658"/>
    <lineage>
        <taxon>Eukaryota</taxon>
        <taxon>Amoebozoa</taxon>
        <taxon>Evosea</taxon>
        <taxon>Eumycetozoa</taxon>
        <taxon>Dictyostelia</taxon>
        <taxon>Acytosteliales</taxon>
        <taxon>Cavenderiaceae</taxon>
        <taxon>Cavenderia</taxon>
    </lineage>
</organism>
<dbReference type="PANTHER" id="PTHR46690">
    <property type="entry name" value="CYTOCHROME C OXIDASE ASSEMBLY FACTOR 6 HOMOLOG"/>
    <property type="match status" value="1"/>
</dbReference>
<keyword evidence="3" id="KW-1015">Disulfide bond</keyword>
<dbReference type="PROSITE" id="PS51808">
    <property type="entry name" value="CHCH"/>
    <property type="match status" value="1"/>
</dbReference>
<comment type="subcellular location">
    <subcellularLocation>
        <location evidence="1">Mitochondrion</location>
    </subcellularLocation>
</comment>
<protein>
    <submittedName>
        <fullName evidence="5">Cytochrome c oxidase subunit VIb</fullName>
    </submittedName>
</protein>
<dbReference type="SUPFAM" id="SSF47694">
    <property type="entry name" value="Cytochrome c oxidase subunit h"/>
    <property type="match status" value="1"/>
</dbReference>
<evidence type="ECO:0000256" key="3">
    <source>
        <dbReference type="ARBA" id="ARBA00023157"/>
    </source>
</evidence>
<accession>F4PX65</accession>
<dbReference type="PANTHER" id="PTHR46690:SF1">
    <property type="entry name" value="CYTOCHROME C OXIDASE ASSEMBLY FACTOR 6 HOMOLOG"/>
    <property type="match status" value="1"/>
</dbReference>
<evidence type="ECO:0000256" key="1">
    <source>
        <dbReference type="ARBA" id="ARBA00004173"/>
    </source>
</evidence>
<dbReference type="InterPro" id="IPR036549">
    <property type="entry name" value="CX6/COA6-like_sf"/>
</dbReference>
<sequence length="108" mass="12511">MSQPQQQQSQTQTGPVDISKLTAEERTKYSLLRAPDYQGTESSVLNTSRKACWLSRDQYFECLDKNNENKDKCKEEFEKFNNSCLDSWKRFIDNQKNKLMAGSTSSNL</sequence>
<dbReference type="InterPro" id="IPR042289">
    <property type="entry name" value="COA6"/>
</dbReference>
<dbReference type="AlphaFoldDB" id="F4PX65"/>
<feature type="region of interest" description="Disordered" evidence="4">
    <location>
        <begin position="1"/>
        <end position="20"/>
    </location>
</feature>
<dbReference type="KEGG" id="dfa:DFA_06971"/>
<dbReference type="OMA" id="KECWNAR"/>
<dbReference type="STRING" id="1054147.F4PX65"/>
<dbReference type="RefSeq" id="XP_004358214.1">
    <property type="nucleotide sequence ID" value="XM_004358157.1"/>
</dbReference>
<keyword evidence="2" id="KW-0496">Mitochondrion</keyword>
<evidence type="ECO:0000256" key="2">
    <source>
        <dbReference type="ARBA" id="ARBA00023128"/>
    </source>
</evidence>
<dbReference type="Gene3D" id="1.10.10.140">
    <property type="entry name" value="Cytochrome c oxidase, subunit VIb"/>
    <property type="match status" value="1"/>
</dbReference>
<gene>
    <name evidence="5" type="ORF">DFA_06971</name>
</gene>
<dbReference type="EMBL" id="GL883013">
    <property type="protein sequence ID" value="EGG19868.1"/>
    <property type="molecule type" value="Genomic_DNA"/>
</dbReference>
<dbReference type="GeneID" id="14872426"/>
<name>F4PX65_CACFS</name>
<dbReference type="GO" id="GO:0008535">
    <property type="term" value="P:respiratory chain complex IV assembly"/>
    <property type="evidence" value="ECO:0007669"/>
    <property type="project" value="InterPro"/>
</dbReference>
<dbReference type="Proteomes" id="UP000007797">
    <property type="component" value="Unassembled WGS sequence"/>
</dbReference>
<evidence type="ECO:0000313" key="6">
    <source>
        <dbReference type="Proteomes" id="UP000007797"/>
    </source>
</evidence>
<proteinExistence type="predicted"/>
<reference evidence="6" key="1">
    <citation type="journal article" date="2011" name="Genome Res.">
        <title>Phylogeny-wide analysis of social amoeba genomes highlights ancient origins for complex intercellular communication.</title>
        <authorList>
            <person name="Heidel A.J."/>
            <person name="Lawal H.M."/>
            <person name="Felder M."/>
            <person name="Schilde C."/>
            <person name="Helps N.R."/>
            <person name="Tunggal B."/>
            <person name="Rivero F."/>
            <person name="John U."/>
            <person name="Schleicher M."/>
            <person name="Eichinger L."/>
            <person name="Platzer M."/>
            <person name="Noegel A.A."/>
            <person name="Schaap P."/>
            <person name="Gloeckner G."/>
        </authorList>
    </citation>
    <scope>NUCLEOTIDE SEQUENCE [LARGE SCALE GENOMIC DNA]</scope>
    <source>
        <strain evidence="6">SH3</strain>
    </source>
</reference>
<evidence type="ECO:0000313" key="5">
    <source>
        <dbReference type="EMBL" id="EGG19868.1"/>
    </source>
</evidence>
<keyword evidence="6" id="KW-1185">Reference proteome</keyword>
<dbReference type="OrthoDB" id="16284at2759"/>
<dbReference type="GO" id="GO:0042775">
    <property type="term" value="P:mitochondrial ATP synthesis coupled electron transport"/>
    <property type="evidence" value="ECO:0007669"/>
    <property type="project" value="TreeGrafter"/>
</dbReference>